<organism evidence="1 2">
    <name type="scientific">Artemisia annua</name>
    <name type="common">Sweet wormwood</name>
    <dbReference type="NCBI Taxonomy" id="35608"/>
    <lineage>
        <taxon>Eukaryota</taxon>
        <taxon>Viridiplantae</taxon>
        <taxon>Streptophyta</taxon>
        <taxon>Embryophyta</taxon>
        <taxon>Tracheophyta</taxon>
        <taxon>Spermatophyta</taxon>
        <taxon>Magnoliopsida</taxon>
        <taxon>eudicotyledons</taxon>
        <taxon>Gunneridae</taxon>
        <taxon>Pentapetalae</taxon>
        <taxon>asterids</taxon>
        <taxon>campanulids</taxon>
        <taxon>Asterales</taxon>
        <taxon>Asteraceae</taxon>
        <taxon>Asteroideae</taxon>
        <taxon>Anthemideae</taxon>
        <taxon>Artemisiinae</taxon>
        <taxon>Artemisia</taxon>
    </lineage>
</organism>
<dbReference type="GO" id="GO:0010020">
    <property type="term" value="P:chloroplast fission"/>
    <property type="evidence" value="ECO:0007669"/>
    <property type="project" value="InterPro"/>
</dbReference>
<comment type="caution">
    <text evidence="1">The sequence shown here is derived from an EMBL/GenBank/DDBJ whole genome shotgun (WGS) entry which is preliminary data.</text>
</comment>
<dbReference type="PANTHER" id="PTHR33600">
    <property type="entry name" value="PLASTID DIVISION PROTEIN PDV2"/>
    <property type="match status" value="1"/>
</dbReference>
<evidence type="ECO:0000313" key="1">
    <source>
        <dbReference type="EMBL" id="PWA94867.1"/>
    </source>
</evidence>
<dbReference type="InterPro" id="IPR038939">
    <property type="entry name" value="PDV1/PDV2"/>
</dbReference>
<proteinExistence type="predicted"/>
<dbReference type="STRING" id="35608.A0A2U1QA40"/>
<accession>A0A2U1QA40</accession>
<keyword evidence="2" id="KW-1185">Reference proteome</keyword>
<name>A0A2U1QA40_ARTAN</name>
<reference evidence="1 2" key="1">
    <citation type="journal article" date="2018" name="Mol. Plant">
        <title>The genome of Artemisia annua provides insight into the evolution of Asteraceae family and artemisinin biosynthesis.</title>
        <authorList>
            <person name="Shen Q."/>
            <person name="Zhang L."/>
            <person name="Liao Z."/>
            <person name="Wang S."/>
            <person name="Yan T."/>
            <person name="Shi P."/>
            <person name="Liu M."/>
            <person name="Fu X."/>
            <person name="Pan Q."/>
            <person name="Wang Y."/>
            <person name="Lv Z."/>
            <person name="Lu X."/>
            <person name="Zhang F."/>
            <person name="Jiang W."/>
            <person name="Ma Y."/>
            <person name="Chen M."/>
            <person name="Hao X."/>
            <person name="Li L."/>
            <person name="Tang Y."/>
            <person name="Lv G."/>
            <person name="Zhou Y."/>
            <person name="Sun X."/>
            <person name="Brodelius P.E."/>
            <person name="Rose J.K.C."/>
            <person name="Tang K."/>
        </authorList>
    </citation>
    <scope>NUCLEOTIDE SEQUENCE [LARGE SCALE GENOMIC DNA]</scope>
    <source>
        <strain evidence="2">cv. Huhao1</strain>
        <tissue evidence="1">Leaf</tissue>
    </source>
</reference>
<dbReference type="Proteomes" id="UP000245207">
    <property type="component" value="Unassembled WGS sequence"/>
</dbReference>
<dbReference type="OrthoDB" id="1613918at2759"/>
<protein>
    <submittedName>
        <fullName evidence="1">Plastid division1</fullName>
    </submittedName>
</protein>
<evidence type="ECO:0000313" key="2">
    <source>
        <dbReference type="Proteomes" id="UP000245207"/>
    </source>
</evidence>
<dbReference type="EMBL" id="PKPP01000281">
    <property type="protein sequence ID" value="PWA94867.1"/>
    <property type="molecule type" value="Genomic_DNA"/>
</dbReference>
<dbReference type="PANTHER" id="PTHR33600:SF4">
    <property type="entry name" value="PLASTID DIVISION PROTEIN PDV1"/>
    <property type="match status" value="1"/>
</dbReference>
<sequence length="165" mass="18107">MFTVQTQQRAERDAAIARLEQSRIVLAWRLADHHEARAFVGEVQNHSKFAPPENGYTSAESYNGRKSSIILVKVVNSSFNFAKKSLKVDHLGGVLGNAALFAIHEVNNRLNQNVTKVYLPEGGSTDGLDVLSARGIEGSDKDILGSQDHLGRIDEEGNGERMFMG</sequence>
<dbReference type="AlphaFoldDB" id="A0A2U1QA40"/>
<gene>
    <name evidence="1" type="ORF">CTI12_AA055320</name>
</gene>